<dbReference type="KEGG" id="aprc:113871723"/>
<feature type="compositionally biased region" description="Low complexity" evidence="1">
    <location>
        <begin position="128"/>
        <end position="157"/>
    </location>
</feature>
<evidence type="ECO:0000313" key="2">
    <source>
        <dbReference type="Proteomes" id="UP000694853"/>
    </source>
</evidence>
<organism evidence="2 3">
    <name type="scientific">Abrus precatorius</name>
    <name type="common">Indian licorice</name>
    <name type="synonym">Glycine abrus</name>
    <dbReference type="NCBI Taxonomy" id="3816"/>
    <lineage>
        <taxon>Eukaryota</taxon>
        <taxon>Viridiplantae</taxon>
        <taxon>Streptophyta</taxon>
        <taxon>Embryophyta</taxon>
        <taxon>Tracheophyta</taxon>
        <taxon>Spermatophyta</taxon>
        <taxon>Magnoliopsida</taxon>
        <taxon>eudicotyledons</taxon>
        <taxon>Gunneridae</taxon>
        <taxon>Pentapetalae</taxon>
        <taxon>rosids</taxon>
        <taxon>fabids</taxon>
        <taxon>Fabales</taxon>
        <taxon>Fabaceae</taxon>
        <taxon>Papilionoideae</taxon>
        <taxon>50 kb inversion clade</taxon>
        <taxon>NPAAA clade</taxon>
        <taxon>indigoferoid/millettioid clade</taxon>
        <taxon>Abreae</taxon>
        <taxon>Abrus</taxon>
    </lineage>
</organism>
<gene>
    <name evidence="3" type="primary">LOC113871723</name>
</gene>
<keyword evidence="2" id="KW-1185">Reference proteome</keyword>
<feature type="compositionally biased region" description="Polar residues" evidence="1">
    <location>
        <begin position="184"/>
        <end position="194"/>
    </location>
</feature>
<evidence type="ECO:0000256" key="1">
    <source>
        <dbReference type="SAM" id="MobiDB-lite"/>
    </source>
</evidence>
<reference evidence="3" key="2">
    <citation type="submission" date="2025-08" db="UniProtKB">
        <authorList>
            <consortium name="RefSeq"/>
        </authorList>
    </citation>
    <scope>IDENTIFICATION</scope>
    <source>
        <tissue evidence="3">Young leaves</tissue>
    </source>
</reference>
<proteinExistence type="predicted"/>
<dbReference type="RefSeq" id="XP_027364623.1">
    <property type="nucleotide sequence ID" value="XM_027508822.1"/>
</dbReference>
<dbReference type="AlphaFoldDB" id="A0A8B8M9E8"/>
<reference evidence="2" key="1">
    <citation type="journal article" date="2019" name="Toxins">
        <title>Detection of Abrin-Like and Prepropulchellin-Like Toxin Genes and Transcripts Using Whole Genome Sequencing and Full-Length Transcript Sequencing of Abrus precatorius.</title>
        <authorList>
            <person name="Hovde B.T."/>
            <person name="Daligault H.E."/>
            <person name="Hanschen E.R."/>
            <person name="Kunde Y.A."/>
            <person name="Johnson M.B."/>
            <person name="Starkenburg S.R."/>
            <person name="Johnson S.L."/>
        </authorList>
    </citation>
    <scope>NUCLEOTIDE SEQUENCE [LARGE SCALE GENOMIC DNA]</scope>
</reference>
<sequence length="194" mass="20903">MGSEMMKVSVLPTDDDLLIYDDTTQQTIYQGFAKMTLGSVTEVGWETRCITDMPVEIAFPLPLYATSIPFPFIPPVAAPAPIDADILVPLPILNSTPDSHVPRPSFPPLVVPECVDIQVIESSIRPRLPTSPRSLSPIDEVGPSHCSSSPPLSSPYSHIPPPTPGWLEDVDENLPSLPSDPDATLSTLPDSDPL</sequence>
<dbReference type="Proteomes" id="UP000694853">
    <property type="component" value="Unplaced"/>
</dbReference>
<name>A0A8B8M9E8_ABRPR</name>
<accession>A0A8B8M9E8</accession>
<dbReference type="GeneID" id="113871723"/>
<protein>
    <submittedName>
        <fullName evidence="3">Classical arabinogalactan protein 9-like</fullName>
    </submittedName>
</protein>
<evidence type="ECO:0000313" key="3">
    <source>
        <dbReference type="RefSeq" id="XP_027364623.1"/>
    </source>
</evidence>
<feature type="region of interest" description="Disordered" evidence="1">
    <location>
        <begin position="128"/>
        <end position="194"/>
    </location>
</feature>